<evidence type="ECO:0000259" key="3">
    <source>
        <dbReference type="PROSITE" id="PS50237"/>
    </source>
</evidence>
<comment type="caution">
    <text evidence="2">Lacks conserved residue(s) required for the propagation of feature annotation.</text>
</comment>
<feature type="non-terminal residue" evidence="4">
    <location>
        <position position="1"/>
    </location>
</feature>
<gene>
    <name evidence="4" type="ORF">TSOC_013751</name>
</gene>
<dbReference type="EMBL" id="PGGS01001415">
    <property type="protein sequence ID" value="PNH00427.1"/>
    <property type="molecule type" value="Genomic_DNA"/>
</dbReference>
<dbReference type="InterPro" id="IPR000569">
    <property type="entry name" value="HECT_dom"/>
</dbReference>
<dbReference type="PANTHER" id="PTHR11254">
    <property type="entry name" value="HECT DOMAIN UBIQUITIN-PROTEIN LIGASE"/>
    <property type="match status" value="1"/>
</dbReference>
<evidence type="ECO:0000313" key="5">
    <source>
        <dbReference type="Proteomes" id="UP000236333"/>
    </source>
</evidence>
<dbReference type="AlphaFoldDB" id="A0A2J7ZJJ3"/>
<evidence type="ECO:0000256" key="1">
    <source>
        <dbReference type="ARBA" id="ARBA00022679"/>
    </source>
</evidence>
<name>A0A2J7ZJJ3_9CHLO</name>
<dbReference type="GO" id="GO:0005737">
    <property type="term" value="C:cytoplasm"/>
    <property type="evidence" value="ECO:0007669"/>
    <property type="project" value="TreeGrafter"/>
</dbReference>
<dbReference type="PROSITE" id="PS50237">
    <property type="entry name" value="HECT"/>
    <property type="match status" value="1"/>
</dbReference>
<accession>A0A2J7ZJJ3</accession>
<evidence type="ECO:0000256" key="2">
    <source>
        <dbReference type="PROSITE-ProRule" id="PRU00104"/>
    </source>
</evidence>
<organism evidence="4 5">
    <name type="scientific">Tetrabaena socialis</name>
    <dbReference type="NCBI Taxonomy" id="47790"/>
    <lineage>
        <taxon>Eukaryota</taxon>
        <taxon>Viridiplantae</taxon>
        <taxon>Chlorophyta</taxon>
        <taxon>core chlorophytes</taxon>
        <taxon>Chlorophyceae</taxon>
        <taxon>CS clade</taxon>
        <taxon>Chlamydomonadales</taxon>
        <taxon>Tetrabaenaceae</taxon>
        <taxon>Tetrabaena</taxon>
    </lineage>
</organism>
<dbReference type="GO" id="GO:0061630">
    <property type="term" value="F:ubiquitin protein ligase activity"/>
    <property type="evidence" value="ECO:0007669"/>
    <property type="project" value="TreeGrafter"/>
</dbReference>
<keyword evidence="2" id="KW-0833">Ubl conjugation pathway</keyword>
<feature type="domain" description="HECT" evidence="3">
    <location>
        <begin position="1"/>
        <end position="96"/>
    </location>
</feature>
<dbReference type="GO" id="GO:0000209">
    <property type="term" value="P:protein polyubiquitination"/>
    <property type="evidence" value="ECO:0007669"/>
    <property type="project" value="TreeGrafter"/>
</dbReference>
<evidence type="ECO:0000313" key="4">
    <source>
        <dbReference type="EMBL" id="PNH00427.1"/>
    </source>
</evidence>
<dbReference type="PANTHER" id="PTHR11254:SF67">
    <property type="entry name" value="E3 UBIQUITIN-PROTEIN LIGASE HUWE1"/>
    <property type="match status" value="1"/>
</dbReference>
<dbReference type="OrthoDB" id="423283at2759"/>
<keyword evidence="5" id="KW-1185">Reference proteome</keyword>
<dbReference type="Proteomes" id="UP000236333">
    <property type="component" value="Unassembled WGS sequence"/>
</dbReference>
<dbReference type="InterPro" id="IPR050409">
    <property type="entry name" value="E3_ubiq-protein_ligase"/>
</dbReference>
<protein>
    <recommendedName>
        <fullName evidence="3">HECT domain-containing protein</fullName>
    </recommendedName>
</protein>
<comment type="caution">
    <text evidence="4">The sequence shown here is derived from an EMBL/GenBank/DDBJ whole genome shotgun (WGS) entry which is preliminary data.</text>
</comment>
<proteinExistence type="predicted"/>
<sequence>PQASAFLSGLQDTAYHLPEEPRLRRAFLAPLLLEDLNRITAGESVLEPADWARHTDVAGFESPEEKGSLDLFWQLVAEYSAEDRQRLLQVRAASKRRAG</sequence>
<dbReference type="GO" id="GO:0006511">
    <property type="term" value="P:ubiquitin-dependent protein catabolic process"/>
    <property type="evidence" value="ECO:0007669"/>
    <property type="project" value="TreeGrafter"/>
</dbReference>
<keyword evidence="1" id="KW-0808">Transferase</keyword>
<reference evidence="4 5" key="1">
    <citation type="journal article" date="2017" name="Mol. Biol. Evol.">
        <title>The 4-celled Tetrabaena socialis nuclear genome reveals the essential components for genetic control of cell number at the origin of multicellularity in the volvocine lineage.</title>
        <authorList>
            <person name="Featherston J."/>
            <person name="Arakaki Y."/>
            <person name="Hanschen E.R."/>
            <person name="Ferris P.J."/>
            <person name="Michod R.E."/>
            <person name="Olson B.J.S.C."/>
            <person name="Nozaki H."/>
            <person name="Durand P.M."/>
        </authorList>
    </citation>
    <scope>NUCLEOTIDE SEQUENCE [LARGE SCALE GENOMIC DNA]</scope>
    <source>
        <strain evidence="4 5">NIES-571</strain>
    </source>
</reference>